<gene>
    <name evidence="2" type="ORF">UFOPK2625_00552</name>
</gene>
<feature type="transmembrane region" description="Helical" evidence="1">
    <location>
        <begin position="370"/>
        <end position="388"/>
    </location>
</feature>
<evidence type="ECO:0000313" key="2">
    <source>
        <dbReference type="EMBL" id="CAB4702011.1"/>
    </source>
</evidence>
<dbReference type="EMBL" id="CAEZXZ010000065">
    <property type="protein sequence ID" value="CAB4702011.1"/>
    <property type="molecule type" value="Genomic_DNA"/>
</dbReference>
<name>A0A6J6PRG8_9ZZZZ</name>
<feature type="transmembrane region" description="Helical" evidence="1">
    <location>
        <begin position="255"/>
        <end position="277"/>
    </location>
</feature>
<keyword evidence="1" id="KW-1133">Transmembrane helix</keyword>
<reference evidence="2" key="1">
    <citation type="submission" date="2020-05" db="EMBL/GenBank/DDBJ databases">
        <authorList>
            <person name="Chiriac C."/>
            <person name="Salcher M."/>
            <person name="Ghai R."/>
            <person name="Kavagutti S V."/>
        </authorList>
    </citation>
    <scope>NUCLEOTIDE SEQUENCE</scope>
</reference>
<feature type="transmembrane region" description="Helical" evidence="1">
    <location>
        <begin position="203"/>
        <end position="229"/>
    </location>
</feature>
<organism evidence="2">
    <name type="scientific">freshwater metagenome</name>
    <dbReference type="NCBI Taxonomy" id="449393"/>
    <lineage>
        <taxon>unclassified sequences</taxon>
        <taxon>metagenomes</taxon>
        <taxon>ecological metagenomes</taxon>
    </lineage>
</organism>
<protein>
    <submittedName>
        <fullName evidence="2">Unannotated protein</fullName>
    </submittedName>
</protein>
<feature type="transmembrane region" description="Helical" evidence="1">
    <location>
        <begin position="165"/>
        <end position="191"/>
    </location>
</feature>
<feature type="transmembrane region" description="Helical" evidence="1">
    <location>
        <begin position="319"/>
        <end position="338"/>
    </location>
</feature>
<proteinExistence type="predicted"/>
<feature type="transmembrane region" description="Helical" evidence="1">
    <location>
        <begin position="20"/>
        <end position="37"/>
    </location>
</feature>
<feature type="transmembrane region" description="Helical" evidence="1">
    <location>
        <begin position="90"/>
        <end position="109"/>
    </location>
</feature>
<feature type="transmembrane region" description="Helical" evidence="1">
    <location>
        <begin position="116"/>
        <end position="135"/>
    </location>
</feature>
<sequence>MRAEALSTKLSQHPRAQAGLAIAGVTLFTALVSQRWSGLDTPDSSFYASLGLFGDEVTDRSPFPSYYWTRLGVIAPVRALTEVFGTWPGFAIYRMLLLLLIVAGSYLILRRYTSALSATFLVAITSLSTVVLSYLGNPYLSGSVLAGTVVLIACAMVNNKASSVIAGIALGWLVMVNPPGVLLAGTIWLVLRIQSRPKLRSFLARDILISGASAIATFVIFLCIGRLLFPKLNWFSTYLEANSRLNYSDFASKTAVWLGDISLIVPVAVLVIVLVAWVTHRDEIAAQRALVISTVSIAFMLVFSPMMGGIVLEAPMYQAMLWPPALVALGLVLTFALPDQGWNRWQGAVGIIAIALVFIAGHLTPNLNLAMGWALAAVCVAVFLFASYKRTIGALLGLALVLSGAQLLQNSRGPIGLYYLSPYNYAFNANPISEKLQAAVTTQEWLLANTTREDTILDWVQGDWVGGDRELYVVAAMQLWGENRVTIEPTLSDVDVQRLELIKPTALALYGQTMDGVMAFWSSIPAANRPTAPNCIDFTWPNTQIPQGLACLTKLSWGN</sequence>
<feature type="transmembrane region" description="Helical" evidence="1">
    <location>
        <begin position="345"/>
        <end position="364"/>
    </location>
</feature>
<keyword evidence="1" id="KW-0472">Membrane</keyword>
<accession>A0A6J6PRG8</accession>
<evidence type="ECO:0000256" key="1">
    <source>
        <dbReference type="SAM" id="Phobius"/>
    </source>
</evidence>
<feature type="transmembrane region" description="Helical" evidence="1">
    <location>
        <begin position="289"/>
        <end position="307"/>
    </location>
</feature>
<dbReference type="AlphaFoldDB" id="A0A6J6PRG8"/>
<keyword evidence="1" id="KW-0812">Transmembrane</keyword>